<dbReference type="GO" id="GO:0005737">
    <property type="term" value="C:cytoplasm"/>
    <property type="evidence" value="ECO:0007669"/>
    <property type="project" value="UniProtKB-SubCell"/>
</dbReference>
<dbReference type="Pfam" id="PF12756">
    <property type="entry name" value="zf-C2H2_2"/>
    <property type="match status" value="1"/>
</dbReference>
<feature type="domain" description="C2H2-type" evidence="10">
    <location>
        <begin position="4"/>
        <end position="26"/>
    </location>
</feature>
<evidence type="ECO:0000256" key="6">
    <source>
        <dbReference type="ARBA" id="ARBA00022771"/>
    </source>
</evidence>
<feature type="region of interest" description="Disordered" evidence="9">
    <location>
        <begin position="293"/>
        <end position="325"/>
    </location>
</feature>
<dbReference type="InterPro" id="IPR013087">
    <property type="entry name" value="Znf_C2H2_type"/>
</dbReference>
<protein>
    <recommendedName>
        <fullName evidence="10">C2H2-type domain-containing protein</fullName>
    </recommendedName>
</protein>
<evidence type="ECO:0000256" key="1">
    <source>
        <dbReference type="ARBA" id="ARBA00004496"/>
    </source>
</evidence>
<dbReference type="GO" id="GO:0030687">
    <property type="term" value="C:preribosome, large subunit precursor"/>
    <property type="evidence" value="ECO:0007669"/>
    <property type="project" value="TreeGrafter"/>
</dbReference>
<dbReference type="GO" id="GO:0008270">
    <property type="term" value="F:zinc ion binding"/>
    <property type="evidence" value="ECO:0007669"/>
    <property type="project" value="UniProtKB-KW"/>
</dbReference>
<organism evidence="11 12">
    <name type="scientific">Peronospora effusa</name>
    <dbReference type="NCBI Taxonomy" id="542832"/>
    <lineage>
        <taxon>Eukaryota</taxon>
        <taxon>Sar</taxon>
        <taxon>Stramenopiles</taxon>
        <taxon>Oomycota</taxon>
        <taxon>Peronosporomycetes</taxon>
        <taxon>Peronosporales</taxon>
        <taxon>Peronosporaceae</taxon>
        <taxon>Peronospora</taxon>
    </lineage>
</organism>
<dbReference type="SMART" id="SM00451">
    <property type="entry name" value="ZnF_U1"/>
    <property type="match status" value="3"/>
</dbReference>
<evidence type="ECO:0000313" key="12">
    <source>
        <dbReference type="Proteomes" id="UP000282087"/>
    </source>
</evidence>
<dbReference type="SMART" id="SM00355">
    <property type="entry name" value="ZnF_C2H2"/>
    <property type="match status" value="4"/>
</dbReference>
<evidence type="ECO:0000256" key="8">
    <source>
        <dbReference type="ARBA" id="ARBA00034126"/>
    </source>
</evidence>
<dbReference type="InterPro" id="IPR041661">
    <property type="entry name" value="ZN622/Rei1/Reh1_Znf-C2H2"/>
</dbReference>
<comment type="subcellular location">
    <subcellularLocation>
        <location evidence="1">Cytoplasm</location>
    </subcellularLocation>
</comment>
<evidence type="ECO:0000256" key="3">
    <source>
        <dbReference type="ARBA" id="ARBA00022517"/>
    </source>
</evidence>
<dbReference type="InterPro" id="IPR040025">
    <property type="entry name" value="Znf622/Rei1/Reh1"/>
</dbReference>
<dbReference type="VEuPathDB" id="FungiDB:DD237_003821"/>
<proteinExistence type="inferred from homology"/>
<keyword evidence="6" id="KW-0863">Zinc-finger</keyword>
<accession>A0A3M6VRN6</accession>
<dbReference type="InterPro" id="IPR036236">
    <property type="entry name" value="Znf_C2H2_sf"/>
</dbReference>
<dbReference type="EMBL" id="QLLG01000179">
    <property type="protein sequence ID" value="RMX67030.1"/>
    <property type="molecule type" value="Genomic_DNA"/>
</dbReference>
<keyword evidence="4" id="KW-0479">Metal-binding</keyword>
<gene>
    <name evidence="11" type="ORF">DD238_003077</name>
</gene>
<dbReference type="Pfam" id="PF12171">
    <property type="entry name" value="zf-C2H2_jaz"/>
    <property type="match status" value="1"/>
</dbReference>
<name>A0A3M6VRN6_9STRA</name>
<dbReference type="PANTHER" id="PTHR13182">
    <property type="entry name" value="ZINC FINGER PROTEIN 622"/>
    <property type="match status" value="1"/>
</dbReference>
<feature type="domain" description="C2H2-type" evidence="10">
    <location>
        <begin position="86"/>
        <end position="108"/>
    </location>
</feature>
<feature type="region of interest" description="Disordered" evidence="9">
    <location>
        <begin position="55"/>
        <end position="77"/>
    </location>
</feature>
<sequence length="446" mass="51934">MFTCTACRLEFASPAEQKDHFRMDWHRYNLKRKVVELPPVSEEQFDFRMRKVHEEKEAQVANDPKEKQRARKEEMKKAGVKKGMKCVTCNKAFTTINAYENHLISKKHLINVKKNPEVATTMEMVEKQMEVTALNEAIDEDSTATWITQKDVKKMTEEELAKEIEEYKKHVPLEKEDCIFCTHQAVDFDANLDHMLKEHGFFIPDVEFLVDLEGLINYLAEKVKIGFYCLYCNGKGKTFRSYQDVQKHMTSLSHCKLRYDDVDMEELLEFYDFESQYASSKKSKIAAKEEIEWETDSEASIDSDEEVVDQDMEEEGDDENDENTIGVSETGELVLANGRRLGRREFRRYYKQHFRPDETRASVLAVTKENLLLAYQTAGIDPRVGSTALSTAFVANFLKKRNNIAGGMSIVEAKRKNFWHEKNRSRLDNRSHKLQRNPNRRAMVTV</sequence>
<dbReference type="Proteomes" id="UP000282087">
    <property type="component" value="Unassembled WGS sequence"/>
</dbReference>
<dbReference type="AlphaFoldDB" id="A0A3M6VRN6"/>
<keyword evidence="5" id="KW-0677">Repeat</keyword>
<dbReference type="Gene3D" id="3.30.160.60">
    <property type="entry name" value="Classic Zinc Finger"/>
    <property type="match status" value="1"/>
</dbReference>
<dbReference type="InterPro" id="IPR003604">
    <property type="entry name" value="Matrin/U1-like-C_Znf_C2H2"/>
</dbReference>
<reference evidence="11 12" key="1">
    <citation type="submission" date="2018-06" db="EMBL/GenBank/DDBJ databases">
        <title>Comparative genomics of downy mildews reveals potential adaptations to biotrophy.</title>
        <authorList>
            <person name="Fletcher K."/>
            <person name="Klosterman S.J."/>
            <person name="Derevnina L."/>
            <person name="Martin F."/>
            <person name="Koike S."/>
            <person name="Reyes Chin-Wo S."/>
            <person name="Mou B."/>
            <person name="Michelmore R."/>
        </authorList>
    </citation>
    <scope>NUCLEOTIDE SEQUENCE [LARGE SCALE GENOMIC DNA]</scope>
    <source>
        <strain evidence="11 12">R14</strain>
    </source>
</reference>
<evidence type="ECO:0000259" key="10">
    <source>
        <dbReference type="PROSITE" id="PS00028"/>
    </source>
</evidence>
<evidence type="ECO:0000256" key="4">
    <source>
        <dbReference type="ARBA" id="ARBA00022723"/>
    </source>
</evidence>
<keyword evidence="12" id="KW-1185">Reference proteome</keyword>
<keyword evidence="2" id="KW-0963">Cytoplasm</keyword>
<comment type="similarity">
    <text evidence="8">Belongs to the REI1 family.</text>
</comment>
<dbReference type="STRING" id="542832.A0A3M6VRN6"/>
<feature type="compositionally biased region" description="Acidic residues" evidence="9">
    <location>
        <begin position="293"/>
        <end position="322"/>
    </location>
</feature>
<keyword evidence="7" id="KW-0862">Zinc</keyword>
<dbReference type="GO" id="GO:0042273">
    <property type="term" value="P:ribosomal large subunit biogenesis"/>
    <property type="evidence" value="ECO:0007669"/>
    <property type="project" value="TreeGrafter"/>
</dbReference>
<evidence type="ECO:0000256" key="2">
    <source>
        <dbReference type="ARBA" id="ARBA00022490"/>
    </source>
</evidence>
<evidence type="ECO:0000313" key="11">
    <source>
        <dbReference type="EMBL" id="RMX67030.1"/>
    </source>
</evidence>
<dbReference type="GO" id="GO:0003676">
    <property type="term" value="F:nucleic acid binding"/>
    <property type="evidence" value="ECO:0007669"/>
    <property type="project" value="InterPro"/>
</dbReference>
<dbReference type="PANTHER" id="PTHR13182:SF8">
    <property type="entry name" value="CYTOPLASMIC 60S SUBUNIT BIOGENESIS FACTOR ZNF622"/>
    <property type="match status" value="1"/>
</dbReference>
<dbReference type="PROSITE" id="PS00028">
    <property type="entry name" value="ZINC_FINGER_C2H2_1"/>
    <property type="match status" value="2"/>
</dbReference>
<keyword evidence="3" id="KW-0690">Ribosome biogenesis</keyword>
<evidence type="ECO:0000256" key="5">
    <source>
        <dbReference type="ARBA" id="ARBA00022737"/>
    </source>
</evidence>
<evidence type="ECO:0000256" key="9">
    <source>
        <dbReference type="SAM" id="MobiDB-lite"/>
    </source>
</evidence>
<dbReference type="InterPro" id="IPR022755">
    <property type="entry name" value="Znf_C2H2_jaz"/>
</dbReference>
<comment type="caution">
    <text evidence="11">The sequence shown here is derived from an EMBL/GenBank/DDBJ whole genome shotgun (WGS) entry which is preliminary data.</text>
</comment>
<dbReference type="SUPFAM" id="SSF57667">
    <property type="entry name" value="beta-beta-alpha zinc fingers"/>
    <property type="match status" value="2"/>
</dbReference>
<evidence type="ECO:0000256" key="7">
    <source>
        <dbReference type="ARBA" id="ARBA00022833"/>
    </source>
</evidence>